<dbReference type="RefSeq" id="WP_172109804.1">
    <property type="nucleotide sequence ID" value="NZ_JABFDM010000015.1"/>
</dbReference>
<evidence type="ECO:0000313" key="3">
    <source>
        <dbReference type="Proteomes" id="UP000886476"/>
    </source>
</evidence>
<evidence type="ECO:0000256" key="1">
    <source>
        <dbReference type="SAM" id="MobiDB-lite"/>
    </source>
</evidence>
<gene>
    <name evidence="2" type="ORF">HL667_03735</name>
</gene>
<protein>
    <submittedName>
        <fullName evidence="2">Uncharacterized protein</fullName>
    </submittedName>
</protein>
<dbReference type="EMBL" id="JABFDN010000001">
    <property type="protein sequence ID" value="NPU64099.1"/>
    <property type="molecule type" value="Genomic_DNA"/>
</dbReference>
<evidence type="ECO:0000313" key="2">
    <source>
        <dbReference type="EMBL" id="NPU64099.1"/>
    </source>
</evidence>
<comment type="caution">
    <text evidence="2">The sequence shown here is derived from an EMBL/GenBank/DDBJ whole genome shotgun (WGS) entry which is preliminary data.</text>
</comment>
<keyword evidence="3" id="KW-1185">Reference proteome</keyword>
<accession>A0ABX2C762</accession>
<dbReference type="Proteomes" id="UP000886476">
    <property type="component" value="Unassembled WGS sequence"/>
</dbReference>
<name>A0ABX2C762_9BRAD</name>
<reference evidence="2" key="1">
    <citation type="submission" date="2020-05" db="EMBL/GenBank/DDBJ databases">
        <title>Nod-independent and nitrogen-fixing Bradyrhizobium aeschynomene sp. nov. isolated from nodules of Aeschynomene indica.</title>
        <authorList>
            <person name="Zhang Z."/>
        </authorList>
    </citation>
    <scope>NUCLEOTIDE SEQUENCE</scope>
    <source>
        <strain evidence="2">83012</strain>
    </source>
</reference>
<feature type="compositionally biased region" description="Basic and acidic residues" evidence="1">
    <location>
        <begin position="14"/>
        <end position="41"/>
    </location>
</feature>
<feature type="region of interest" description="Disordered" evidence="1">
    <location>
        <begin position="1"/>
        <end position="41"/>
    </location>
</feature>
<sequence>MTYESTARPPRVLTPEERRARDAMRRADAEQAMREHEEAQRAFYKNRERLRAERLAREAAEKRG</sequence>
<organism evidence="2 3">
    <name type="scientific">Bradyrhizobium aeschynomenes</name>
    <dbReference type="NCBI Taxonomy" id="2734909"/>
    <lineage>
        <taxon>Bacteria</taxon>
        <taxon>Pseudomonadati</taxon>
        <taxon>Pseudomonadota</taxon>
        <taxon>Alphaproteobacteria</taxon>
        <taxon>Hyphomicrobiales</taxon>
        <taxon>Nitrobacteraceae</taxon>
        <taxon>Bradyrhizobium</taxon>
    </lineage>
</organism>
<proteinExistence type="predicted"/>